<accession>A0ACC2B917</accession>
<keyword evidence="2" id="KW-1185">Reference proteome</keyword>
<dbReference type="EMBL" id="CM055107">
    <property type="protein sequence ID" value="KAJ7526287.1"/>
    <property type="molecule type" value="Genomic_DNA"/>
</dbReference>
<evidence type="ECO:0000313" key="1">
    <source>
        <dbReference type="EMBL" id="KAJ7526287.1"/>
    </source>
</evidence>
<proteinExistence type="predicted"/>
<name>A0ACC2B917_DIPCM</name>
<evidence type="ECO:0000313" key="2">
    <source>
        <dbReference type="Proteomes" id="UP001162992"/>
    </source>
</evidence>
<comment type="caution">
    <text evidence="1">The sequence shown here is derived from an EMBL/GenBank/DDBJ whole genome shotgun (WGS) entry which is preliminary data.</text>
</comment>
<dbReference type="Proteomes" id="UP001162992">
    <property type="component" value="Chromosome 16"/>
</dbReference>
<reference evidence="2" key="1">
    <citation type="journal article" date="2024" name="Proc. Natl. Acad. Sci. U.S.A.">
        <title>Extraordinary preservation of gene collinearity over three hundred million years revealed in homosporous lycophytes.</title>
        <authorList>
            <person name="Li C."/>
            <person name="Wickell D."/>
            <person name="Kuo L.Y."/>
            <person name="Chen X."/>
            <person name="Nie B."/>
            <person name="Liao X."/>
            <person name="Peng D."/>
            <person name="Ji J."/>
            <person name="Jenkins J."/>
            <person name="Williams M."/>
            <person name="Shu S."/>
            <person name="Plott C."/>
            <person name="Barry K."/>
            <person name="Rajasekar S."/>
            <person name="Grimwood J."/>
            <person name="Han X."/>
            <person name="Sun S."/>
            <person name="Hou Z."/>
            <person name="He W."/>
            <person name="Dai G."/>
            <person name="Sun C."/>
            <person name="Schmutz J."/>
            <person name="Leebens-Mack J.H."/>
            <person name="Li F.W."/>
            <person name="Wang L."/>
        </authorList>
    </citation>
    <scope>NUCLEOTIDE SEQUENCE [LARGE SCALE GENOMIC DNA]</scope>
    <source>
        <strain evidence="2">cv. PW_Plant_1</strain>
    </source>
</reference>
<protein>
    <submittedName>
        <fullName evidence="1">Uncharacterized protein</fullName>
    </submittedName>
</protein>
<organism evidence="1 2">
    <name type="scientific">Diphasiastrum complanatum</name>
    <name type="common">Issler's clubmoss</name>
    <name type="synonym">Lycopodium complanatum</name>
    <dbReference type="NCBI Taxonomy" id="34168"/>
    <lineage>
        <taxon>Eukaryota</taxon>
        <taxon>Viridiplantae</taxon>
        <taxon>Streptophyta</taxon>
        <taxon>Embryophyta</taxon>
        <taxon>Tracheophyta</taxon>
        <taxon>Lycopodiopsida</taxon>
        <taxon>Lycopodiales</taxon>
        <taxon>Lycopodiaceae</taxon>
        <taxon>Lycopodioideae</taxon>
        <taxon>Diphasiastrum</taxon>
    </lineage>
</organism>
<sequence length="1877" mass="207418">MIIPTTECCSVTTMCSSPADVLQKLAQLSFETAAMDPKLTEIVEGGHMLGGRSVLAWHCLPLESPNSSSMESWTGAEIPCSPSDVQFSNSQKHNKGTAVPKEAPSFSNAESSLDVRQIGSSLLDLQFKIPERLKGGESPGHLNEDEVPVVRISAPSEEPPSSRVKLMCSFGGKILPRPSDGYLRYVGGETRMVAVNRDIHYAQLMLKMAELYGHALTLKYQLPGEDLDALVSVSSDEDLENMMEEYDRLEAGDGTSRLRVFLFSASESEFVHLGDSLGDFRNSEQRYVDAVNGILETFMEHSEIGTPGGVARGVEDLTGLDTADTCGYFRVEDSLSVSMLAQVSHQVITQLQIPVSLPLTSLQCISNPPSAPPTAPPSPSFLSGPSQLTQPSVLDLSNQYFQEQVAKVNVHPYPNFAADLRYQELELSTSSPLPSAIVPEYHFEARRTADSFMPLQRELHLSGFHQDNAFRGDQQHLGETIISRVGSQGKVARMQEHFLELAPNIRADNRTVVEQFPDMLYQKEYQRLNTQLQRAELRSCTDALMPRVSSYGKLSRLQEQYADTRPSSFLIDNASEAQHLQDVSSSKIEQKRICLQQQSLLQQHCGILQEKAVREQRHLSESLAPRIGSHGKLAHMHDLQVDNCSPPILLENRPDGQHVKLSQVDLHRLVLQSQQQQLHQAPVIYQENAVQTEQWQLRDSVLSAGSHGKLTRLQEQQFLDPHSPTILVESISTSQQMPEVMLPQTDFQHAVMQHQLPAWQHITDPQHDNHKGPERLPQSFDHGHSHQQAVQQHSLVHHLHYRPHLAAIHDASNRQLEQPHHQDDAFSSQSTHRTESSQDVSNHTFNGMASAFVVHARPDPSSPHLSYRDVSQRQMAPMLQVHHPYDGPLLVDQQYGRKPHAYNHSNQAGCLSRSPPRYNDTDERALWHHQQQFIGNPEASSQDQAPNFQLHYDGAVASQIQYSEHLARSGVPYYVDPFQEGILSYQDNFDAMEIKRQTAHGKDTGKVLMGGQQYYQFPPLNSRVEYQDQLSPYVDQISIHGGYHERQEKATDWTSNHRVCERDDSQLNIIERAWKGQTTFREAELKFDVGVNRCRESKHIIYPASLSEDLGSTHAFEDPVMAMRKRTDWNEISGGSSLLSNPVMHHHAGMVVHSAGTGTSITVDATKKSTLYGEISNEAEHLHLSTVLRAGESLQEIEIVTTSSEQNCSQHLIFAAESLPSSGAQLSDESFEGVHVDQLTSESCCLPSTTEMINKDVIPSETTWELPPTGGAADRVKVDLAERSQCHVRDSGESFMDDVPGIPIKDDLGSFISSKSSNILLAQGNASVAKPALRGLAVVPPTENSTLFDGSVSTSPCSTRNMNEDESPPGIAVQFKSTTQNSQAAISITPMAKNSISGTLISTTLDVEDACLSESSPINQHEHIQRASFKSMLRPECIDVGGAGVDSGYVFPLGSGSRTLSSIQMSATKDLAEDMVSSILGSQEASDKDIAGQVEEEICGDKEALSAAGQKLVMIPSFPKQEQKNAQTIDADNSLIEEPVGHLAQIGAGTTAETLSTKKVVVAWAFQRSPDDVKSSYGCATSVAETEATARGLQTIKNADLEEIKELGSGTFGTVYHGKWRGSDVAIKRIKASCFAGQPSERERLIADFWKEACTLSHLHHPNVVAFYGVVPDGPGGTLATVTEYMVNGSLKQVLQKKDRTIDRRKRLLIAMDAAFGMEYLHGKNIVHFDLKCENLLVNMRDPHRPICKVGDLGLSKVKQQTMVSGGVRGTLPWMAPELLNGNSSMVTEKVDIFSFGIVMWELLTGEEPYANMHHGEIIGGIVNDNLRPPIPNWCDPAWKSLMERCWAADYANRPSFSEVVNELRTMTTSIQSKTQG</sequence>
<gene>
    <name evidence="1" type="ORF">O6H91_16G000700</name>
</gene>